<proteinExistence type="predicted"/>
<sequence>MKIIRVKFKKEGDMIYVSHLDLQRTLQRAFRRAEIQLSYSQGFNPHPKMSYGNALALGTESQGEYVDIEIEDDITVDEFLEKIRKELPAGIEFVKAKEIDKTEKSLSSIIEWGEYLFTIPLERRLSKEFVKGKVIEFMSRKEIIITKRNKKGKLVESDIRPMIKSFDLLDIEESSMTFNAVIATGSIQNLNTNIFIPQILDLFGLEMDPLDVDILRRDLYFVEDGELVTPM</sequence>
<keyword evidence="3" id="KW-1185">Reference proteome</keyword>
<comment type="caution">
    <text evidence="2">The sequence shown here is derived from an EMBL/GenBank/DDBJ whole genome shotgun (WGS) entry which is preliminary data.</text>
</comment>
<evidence type="ECO:0000313" key="2">
    <source>
        <dbReference type="EMBL" id="TQQ85638.1"/>
    </source>
</evidence>
<dbReference type="AlphaFoldDB" id="A0A544QYC8"/>
<gene>
    <name evidence="2" type="ORF">EXD82_00015</name>
</gene>
<reference evidence="2 3" key="1">
    <citation type="submission" date="2019-02" db="EMBL/GenBank/DDBJ databases">
        <title>Peptostreptococcaceae bacterium ZHW00191 nov., a new bacterium isolated from the human gut.</title>
        <authorList>
            <person name="Zhou H.-W."/>
            <person name="Chen X.-J."/>
        </authorList>
    </citation>
    <scope>NUCLEOTIDE SEQUENCE [LARGE SCALE GENOMIC DNA]</scope>
    <source>
        <strain evidence="2 3">ZHW00191</strain>
    </source>
</reference>
<organism evidence="2 3">
    <name type="scientific">Peptacetobacter hominis</name>
    <dbReference type="NCBI Taxonomy" id="2743610"/>
    <lineage>
        <taxon>Bacteria</taxon>
        <taxon>Bacillati</taxon>
        <taxon>Bacillota</taxon>
        <taxon>Clostridia</taxon>
        <taxon>Peptostreptococcales</taxon>
        <taxon>Peptostreptococcaceae</taxon>
        <taxon>Peptacetobacter</taxon>
    </lineage>
</organism>
<dbReference type="Pfam" id="PF10105">
    <property type="entry name" value="DUF2344"/>
    <property type="match status" value="1"/>
</dbReference>
<evidence type="ECO:0000259" key="1">
    <source>
        <dbReference type="Pfam" id="PF10105"/>
    </source>
</evidence>
<dbReference type="Proteomes" id="UP000317863">
    <property type="component" value="Unassembled WGS sequence"/>
</dbReference>
<evidence type="ECO:0000313" key="3">
    <source>
        <dbReference type="Proteomes" id="UP000317863"/>
    </source>
</evidence>
<feature type="domain" description="DUF2344" evidence="1">
    <location>
        <begin position="4"/>
        <end position="191"/>
    </location>
</feature>
<dbReference type="EMBL" id="SGJB01000001">
    <property type="protein sequence ID" value="TQQ85638.1"/>
    <property type="molecule type" value="Genomic_DNA"/>
</dbReference>
<accession>A0A544QYC8</accession>
<name>A0A544QYC8_9FIRM</name>
<dbReference type="OrthoDB" id="9780488at2"/>
<dbReference type="NCBIfam" id="TIGR03936">
    <property type="entry name" value="sam_1_link_chp"/>
    <property type="match status" value="1"/>
</dbReference>
<dbReference type="RefSeq" id="WP_142534869.1">
    <property type="nucleotide sequence ID" value="NZ_SGJB01000001.1"/>
</dbReference>
<protein>
    <submittedName>
        <fullName evidence="2">DUF2344 domain-containing protein</fullName>
    </submittedName>
</protein>
<dbReference type="InterPro" id="IPR018768">
    <property type="entry name" value="DUF2344"/>
</dbReference>